<dbReference type="KEGG" id="marq:MARGE09_P1837"/>
<dbReference type="PANTHER" id="PTHR43434">
    <property type="entry name" value="PHOSPHOGLYCOLATE PHOSPHATASE"/>
    <property type="match status" value="1"/>
</dbReference>
<dbReference type="InterPro" id="IPR036412">
    <property type="entry name" value="HAD-like_sf"/>
</dbReference>
<sequence>MLIIFDWDGTVSDSTAKIVRCVQSAAKDMALPALAPEAIREIIGLSLVNAMAQLYPQLDTAEVEALAAAYSRHYVADNETPGFYEGALEALEQLHDEGFSLAIATGKSRKGLDRVLAQLGVASLFSFSRCADETASKPDPLMLNEILAVSNRCHSRAVMVGDTEFDMAMAKAIAMPRVAVSYGAHHIDRLKAYEPKLCVDNLTLMLPWLCQQREVLG</sequence>
<dbReference type="AlphaFoldDB" id="A0AAN2BK51"/>
<name>A0AAN2BK51_9GAMM</name>
<evidence type="ECO:0000313" key="1">
    <source>
        <dbReference type="EMBL" id="BCD97636.1"/>
    </source>
</evidence>
<keyword evidence="1" id="KW-0378">Hydrolase</keyword>
<dbReference type="GO" id="GO:0005829">
    <property type="term" value="C:cytosol"/>
    <property type="evidence" value="ECO:0007669"/>
    <property type="project" value="TreeGrafter"/>
</dbReference>
<organism evidence="1 2">
    <name type="scientific">Marinagarivorans cellulosilyticus</name>
    <dbReference type="NCBI Taxonomy" id="2721545"/>
    <lineage>
        <taxon>Bacteria</taxon>
        <taxon>Pseudomonadati</taxon>
        <taxon>Pseudomonadota</taxon>
        <taxon>Gammaproteobacteria</taxon>
        <taxon>Cellvibrionales</taxon>
        <taxon>Cellvibrionaceae</taxon>
        <taxon>Marinagarivorans</taxon>
    </lineage>
</organism>
<dbReference type="Pfam" id="PF13419">
    <property type="entry name" value="HAD_2"/>
    <property type="match status" value="1"/>
</dbReference>
<protein>
    <submittedName>
        <fullName evidence="1">Phosphoglycolate phosphatase</fullName>
        <ecNumber evidence="1">3.1.3.18</ecNumber>
    </submittedName>
</protein>
<dbReference type="SUPFAM" id="SSF56784">
    <property type="entry name" value="HAD-like"/>
    <property type="match status" value="1"/>
</dbReference>
<dbReference type="Proteomes" id="UP001320119">
    <property type="component" value="Chromosome"/>
</dbReference>
<accession>A0AAN2BK51</accession>
<dbReference type="SFLD" id="SFLDG01129">
    <property type="entry name" value="C1.5:_HAD__Beta-PGM__Phosphata"/>
    <property type="match status" value="1"/>
</dbReference>
<dbReference type="EC" id="3.1.3.18" evidence="1"/>
<proteinExistence type="predicted"/>
<dbReference type="InterPro" id="IPR006439">
    <property type="entry name" value="HAD-SF_hydro_IA"/>
</dbReference>
<evidence type="ECO:0000313" key="2">
    <source>
        <dbReference type="Proteomes" id="UP001320119"/>
    </source>
</evidence>
<reference evidence="1 2" key="1">
    <citation type="journal article" date="2022" name="IScience">
        <title>An ultrasensitive nanofiber-based assay for enzymatic hydrolysis and deep-sea microbial degradation of cellulose.</title>
        <authorList>
            <person name="Tsudome M."/>
            <person name="Tachioka M."/>
            <person name="Miyazaki M."/>
            <person name="Uchimura K."/>
            <person name="Tsuda M."/>
            <person name="Takaki Y."/>
            <person name="Deguchi S."/>
        </authorList>
    </citation>
    <scope>NUCLEOTIDE SEQUENCE [LARGE SCALE GENOMIC DNA]</scope>
    <source>
        <strain evidence="1 2">GE09</strain>
    </source>
</reference>
<dbReference type="RefSeq" id="WP_236987099.1">
    <property type="nucleotide sequence ID" value="NZ_AP023086.1"/>
</dbReference>
<dbReference type="NCBIfam" id="TIGR01549">
    <property type="entry name" value="HAD-SF-IA-v1"/>
    <property type="match status" value="1"/>
</dbReference>
<dbReference type="GO" id="GO:0006281">
    <property type="term" value="P:DNA repair"/>
    <property type="evidence" value="ECO:0007669"/>
    <property type="project" value="TreeGrafter"/>
</dbReference>
<dbReference type="SFLD" id="SFLDS00003">
    <property type="entry name" value="Haloacid_Dehalogenase"/>
    <property type="match status" value="1"/>
</dbReference>
<dbReference type="Gene3D" id="3.40.50.1000">
    <property type="entry name" value="HAD superfamily/HAD-like"/>
    <property type="match status" value="1"/>
</dbReference>
<dbReference type="Gene3D" id="1.10.150.240">
    <property type="entry name" value="Putative phosphatase, domain 2"/>
    <property type="match status" value="1"/>
</dbReference>
<dbReference type="InterPro" id="IPR023198">
    <property type="entry name" value="PGP-like_dom2"/>
</dbReference>
<dbReference type="InterPro" id="IPR041492">
    <property type="entry name" value="HAD_2"/>
</dbReference>
<dbReference type="PANTHER" id="PTHR43434:SF24">
    <property type="entry name" value="HYDROLASE-RELATED"/>
    <property type="match status" value="1"/>
</dbReference>
<dbReference type="InterPro" id="IPR050155">
    <property type="entry name" value="HAD-like_hydrolase_sf"/>
</dbReference>
<dbReference type="EMBL" id="AP023086">
    <property type="protein sequence ID" value="BCD97636.1"/>
    <property type="molecule type" value="Genomic_DNA"/>
</dbReference>
<dbReference type="InterPro" id="IPR023214">
    <property type="entry name" value="HAD_sf"/>
</dbReference>
<dbReference type="GO" id="GO:0008967">
    <property type="term" value="F:phosphoglycolate phosphatase activity"/>
    <property type="evidence" value="ECO:0007669"/>
    <property type="project" value="UniProtKB-EC"/>
</dbReference>
<keyword evidence="2" id="KW-1185">Reference proteome</keyword>
<gene>
    <name evidence="1" type="ORF">MARGE09_P1837</name>
</gene>